<protein>
    <recommendedName>
        <fullName evidence="10">DNA 5'-3' helicase</fullName>
        <ecNumber evidence="10">5.6.2.3</ecNumber>
    </recommendedName>
</protein>
<dbReference type="GO" id="GO:0003677">
    <property type="term" value="F:DNA binding"/>
    <property type="evidence" value="ECO:0007669"/>
    <property type="project" value="UniProtKB-KW"/>
</dbReference>
<name>A0AA94JHA2_9PSED</name>
<dbReference type="GO" id="GO:1990077">
    <property type="term" value="C:primosome complex"/>
    <property type="evidence" value="ECO:0007669"/>
    <property type="project" value="UniProtKB-KW"/>
</dbReference>
<feature type="domain" description="SF4 helicase" evidence="12">
    <location>
        <begin position="171"/>
        <end position="438"/>
    </location>
</feature>
<dbReference type="InterPro" id="IPR016136">
    <property type="entry name" value="DNA_helicase_N/primase_C"/>
</dbReference>
<keyword evidence="7" id="KW-0067">ATP-binding</keyword>
<dbReference type="GO" id="GO:0005829">
    <property type="term" value="C:cytosol"/>
    <property type="evidence" value="ECO:0007669"/>
    <property type="project" value="TreeGrafter"/>
</dbReference>
<dbReference type="Gene3D" id="1.10.860.10">
    <property type="entry name" value="DNAb Helicase, Chain A"/>
    <property type="match status" value="1"/>
</dbReference>
<organism evidence="13 14">
    <name type="scientific">Pseudomonas koreensis</name>
    <dbReference type="NCBI Taxonomy" id="198620"/>
    <lineage>
        <taxon>Bacteria</taxon>
        <taxon>Pseudomonadati</taxon>
        <taxon>Pseudomonadota</taxon>
        <taxon>Gammaproteobacteria</taxon>
        <taxon>Pseudomonadales</taxon>
        <taxon>Pseudomonadaceae</taxon>
        <taxon>Pseudomonas</taxon>
    </lineage>
</organism>
<dbReference type="InterPro" id="IPR007693">
    <property type="entry name" value="DNA_helicase_DnaB-like_N"/>
</dbReference>
<dbReference type="EC" id="5.6.2.3" evidence="10"/>
<dbReference type="AlphaFoldDB" id="A0AA94JHA2"/>
<dbReference type="Pfam" id="PF03796">
    <property type="entry name" value="DnaB_C"/>
    <property type="match status" value="1"/>
</dbReference>
<dbReference type="InterPro" id="IPR036185">
    <property type="entry name" value="DNA_heli_DnaB-like_N_sf"/>
</dbReference>
<dbReference type="SUPFAM" id="SSF52540">
    <property type="entry name" value="P-loop containing nucleoside triphosphate hydrolases"/>
    <property type="match status" value="1"/>
</dbReference>
<evidence type="ECO:0000259" key="12">
    <source>
        <dbReference type="PROSITE" id="PS51199"/>
    </source>
</evidence>
<evidence type="ECO:0000313" key="14">
    <source>
        <dbReference type="Proteomes" id="UP000288002"/>
    </source>
</evidence>
<evidence type="ECO:0000256" key="1">
    <source>
        <dbReference type="ARBA" id="ARBA00008428"/>
    </source>
</evidence>
<comment type="caution">
    <text evidence="13">The sequence shown here is derived from an EMBL/GenBank/DDBJ whole genome shotgun (WGS) entry which is preliminary data.</text>
</comment>
<dbReference type="PANTHER" id="PTHR30153:SF2">
    <property type="entry name" value="REPLICATIVE DNA HELICASE"/>
    <property type="match status" value="1"/>
</dbReference>
<evidence type="ECO:0000313" key="13">
    <source>
        <dbReference type="EMBL" id="RVD77042.1"/>
    </source>
</evidence>
<dbReference type="CDD" id="cd00984">
    <property type="entry name" value="DnaB_C"/>
    <property type="match status" value="1"/>
</dbReference>
<evidence type="ECO:0000256" key="2">
    <source>
        <dbReference type="ARBA" id="ARBA00022515"/>
    </source>
</evidence>
<dbReference type="PROSITE" id="PS51199">
    <property type="entry name" value="SF4_HELICASE"/>
    <property type="match status" value="1"/>
</dbReference>
<keyword evidence="4" id="KW-0547">Nucleotide-binding</keyword>
<evidence type="ECO:0000256" key="9">
    <source>
        <dbReference type="ARBA" id="ARBA00023235"/>
    </source>
</evidence>
<evidence type="ECO:0000256" key="7">
    <source>
        <dbReference type="ARBA" id="ARBA00022840"/>
    </source>
</evidence>
<keyword evidence="5" id="KW-0378">Hydrolase</keyword>
<dbReference type="Pfam" id="PF00772">
    <property type="entry name" value="DnaB"/>
    <property type="match status" value="1"/>
</dbReference>
<evidence type="ECO:0000256" key="3">
    <source>
        <dbReference type="ARBA" id="ARBA00022705"/>
    </source>
</evidence>
<sequence>MLAERPLVAIEAEHGVLGALMHSPDECEVIGAYLDVSDFSQEDNGALYALILASHSKKVAPDPITLSEIRAELPSGDSTLVYAAEVMRNVPSAANGRHYAKIVVERAKARRMYDVGQQLMELAMSAGKIPEQVSQAQALVMELNSREDSPDVVTMKEALGPVFEDMQDRIDGKQFMGLEFGLADLDKIVKCLRPGNLAIIAGRPGTGKTVLGMGLADRVATKKNGSSMVFSLEMPYKELAKRSLASESGVSQNKIETGEAILNDESAARITCAVAALSKADIRICDKGGLTFSRICSIARFQHRAKPLDVIVVDYLSLIATDPSAKLQNRNLELGSYTRGFKALAKELGIPVVVLAQLNRGIENRTDPKPKMSDLRDSGEIEQDADVIIMAHRDMDSERGQNGLTEVDVVKVRHAKPDFCVLQFQGEYARFVNAAAADYEDVRQPAPAREHRPSARTMLGVVKGVH</sequence>
<dbReference type="GO" id="GO:0016787">
    <property type="term" value="F:hydrolase activity"/>
    <property type="evidence" value="ECO:0007669"/>
    <property type="project" value="UniProtKB-KW"/>
</dbReference>
<dbReference type="RefSeq" id="WP_127649982.1">
    <property type="nucleotide sequence ID" value="NZ_MKWS01000009.1"/>
</dbReference>
<dbReference type="SUPFAM" id="SSF48024">
    <property type="entry name" value="N-terminal domain of DnaB helicase"/>
    <property type="match status" value="1"/>
</dbReference>
<evidence type="ECO:0000256" key="8">
    <source>
        <dbReference type="ARBA" id="ARBA00023125"/>
    </source>
</evidence>
<dbReference type="InterPro" id="IPR027417">
    <property type="entry name" value="P-loop_NTPase"/>
</dbReference>
<dbReference type="SMART" id="SM00382">
    <property type="entry name" value="AAA"/>
    <property type="match status" value="1"/>
</dbReference>
<keyword evidence="2" id="KW-0639">Primosome</keyword>
<proteinExistence type="inferred from homology"/>
<evidence type="ECO:0000256" key="4">
    <source>
        <dbReference type="ARBA" id="ARBA00022741"/>
    </source>
</evidence>
<dbReference type="Gene3D" id="3.40.50.300">
    <property type="entry name" value="P-loop containing nucleotide triphosphate hydrolases"/>
    <property type="match status" value="1"/>
</dbReference>
<gene>
    <name evidence="13" type="ORF">A9HBioS_3065</name>
</gene>
<dbReference type="Proteomes" id="UP000288002">
    <property type="component" value="Unassembled WGS sequence"/>
</dbReference>
<comment type="catalytic activity">
    <reaction evidence="11">
        <text>ATP + H2O = ADP + phosphate + H(+)</text>
        <dbReference type="Rhea" id="RHEA:13065"/>
        <dbReference type="ChEBI" id="CHEBI:15377"/>
        <dbReference type="ChEBI" id="CHEBI:15378"/>
        <dbReference type="ChEBI" id="CHEBI:30616"/>
        <dbReference type="ChEBI" id="CHEBI:43474"/>
        <dbReference type="ChEBI" id="CHEBI:456216"/>
        <dbReference type="EC" id="5.6.2.3"/>
    </reaction>
</comment>
<evidence type="ECO:0000256" key="10">
    <source>
        <dbReference type="ARBA" id="ARBA00044969"/>
    </source>
</evidence>
<evidence type="ECO:0000256" key="5">
    <source>
        <dbReference type="ARBA" id="ARBA00022801"/>
    </source>
</evidence>
<dbReference type="InterPro" id="IPR003593">
    <property type="entry name" value="AAA+_ATPase"/>
</dbReference>
<keyword evidence="6 13" id="KW-0347">Helicase</keyword>
<dbReference type="GO" id="GO:0043139">
    <property type="term" value="F:5'-3' DNA helicase activity"/>
    <property type="evidence" value="ECO:0007669"/>
    <property type="project" value="UniProtKB-EC"/>
</dbReference>
<evidence type="ECO:0000256" key="6">
    <source>
        <dbReference type="ARBA" id="ARBA00022806"/>
    </source>
</evidence>
<comment type="similarity">
    <text evidence="1">Belongs to the helicase family. DnaB subfamily.</text>
</comment>
<keyword evidence="9" id="KW-0413">Isomerase</keyword>
<dbReference type="GO" id="GO:0006269">
    <property type="term" value="P:DNA replication, synthesis of primer"/>
    <property type="evidence" value="ECO:0007669"/>
    <property type="project" value="UniProtKB-KW"/>
</dbReference>
<accession>A0AA94JHA2</accession>
<dbReference type="GO" id="GO:0005524">
    <property type="term" value="F:ATP binding"/>
    <property type="evidence" value="ECO:0007669"/>
    <property type="project" value="UniProtKB-KW"/>
</dbReference>
<keyword evidence="3" id="KW-0235">DNA replication</keyword>
<evidence type="ECO:0000256" key="11">
    <source>
        <dbReference type="ARBA" id="ARBA00048954"/>
    </source>
</evidence>
<dbReference type="EMBL" id="MKWS01000009">
    <property type="protein sequence ID" value="RVD77042.1"/>
    <property type="molecule type" value="Genomic_DNA"/>
</dbReference>
<dbReference type="InterPro" id="IPR007694">
    <property type="entry name" value="DNA_helicase_DnaB-like_C"/>
</dbReference>
<dbReference type="PANTHER" id="PTHR30153">
    <property type="entry name" value="REPLICATIVE DNA HELICASE DNAB"/>
    <property type="match status" value="1"/>
</dbReference>
<keyword evidence="8" id="KW-0238">DNA-binding</keyword>
<reference evidence="13 14" key="1">
    <citation type="submission" date="2016-10" db="EMBL/GenBank/DDBJ databases">
        <title>Search of new enzymes for the oxidation of sulfur compounds.</title>
        <authorList>
            <person name="Novo A."/>
            <person name="Moreira I.S."/>
            <person name="Castro P.M."/>
        </authorList>
    </citation>
    <scope>NUCLEOTIDE SEQUENCE [LARGE SCALE GENOMIC DNA]</scope>
    <source>
        <strain evidence="13 14">A9</strain>
    </source>
</reference>